<evidence type="ECO:0000313" key="8">
    <source>
        <dbReference type="EMBL" id="GAA3931843.1"/>
    </source>
</evidence>
<dbReference type="PANTHER" id="PTHR36204:SF1">
    <property type="entry name" value="N-ACETYLMANNOSAMINE-6-PHOSPHATE 2-EPIMERASE-RELATED"/>
    <property type="match status" value="1"/>
</dbReference>
<keyword evidence="6" id="KW-0413">Isomerase</keyword>
<name>A0ABP7MZ27_9MICO</name>
<dbReference type="Gene3D" id="3.20.20.70">
    <property type="entry name" value="Aldolase class I"/>
    <property type="match status" value="1"/>
</dbReference>
<dbReference type="RefSeq" id="WP_344818222.1">
    <property type="nucleotide sequence ID" value="NZ_BAABCP010000001.1"/>
</dbReference>
<evidence type="ECO:0000256" key="1">
    <source>
        <dbReference type="ARBA" id="ARBA00000056"/>
    </source>
</evidence>
<organism evidence="8 9">
    <name type="scientific">Microbacterium soli</name>
    <dbReference type="NCBI Taxonomy" id="446075"/>
    <lineage>
        <taxon>Bacteria</taxon>
        <taxon>Bacillati</taxon>
        <taxon>Actinomycetota</taxon>
        <taxon>Actinomycetes</taxon>
        <taxon>Micrococcales</taxon>
        <taxon>Microbacteriaceae</taxon>
        <taxon>Microbacterium</taxon>
    </lineage>
</organism>
<accession>A0ABP7MZ27</accession>
<comment type="similarity">
    <text evidence="4">Belongs to the NanE family.</text>
</comment>
<keyword evidence="9" id="KW-1185">Reference proteome</keyword>
<evidence type="ECO:0000256" key="4">
    <source>
        <dbReference type="ARBA" id="ARBA00007439"/>
    </source>
</evidence>
<dbReference type="InterPro" id="IPR007260">
    <property type="entry name" value="NanE"/>
</dbReference>
<proteinExistence type="inferred from homology"/>
<dbReference type="InterPro" id="IPR013785">
    <property type="entry name" value="Aldolase_TIM"/>
</dbReference>
<evidence type="ECO:0000256" key="2">
    <source>
        <dbReference type="ARBA" id="ARBA00002147"/>
    </source>
</evidence>
<dbReference type="EC" id="5.1.3.9" evidence="5"/>
<keyword evidence="7" id="KW-0119">Carbohydrate metabolism</keyword>
<reference evidence="9" key="1">
    <citation type="journal article" date="2019" name="Int. J. Syst. Evol. Microbiol.">
        <title>The Global Catalogue of Microorganisms (GCM) 10K type strain sequencing project: providing services to taxonomists for standard genome sequencing and annotation.</title>
        <authorList>
            <consortium name="The Broad Institute Genomics Platform"/>
            <consortium name="The Broad Institute Genome Sequencing Center for Infectious Disease"/>
            <person name="Wu L."/>
            <person name="Ma J."/>
        </authorList>
    </citation>
    <scope>NUCLEOTIDE SEQUENCE [LARGE SCALE GENOMIC DNA]</scope>
    <source>
        <strain evidence="9">JCM 17024</strain>
    </source>
</reference>
<evidence type="ECO:0000256" key="6">
    <source>
        <dbReference type="ARBA" id="ARBA00023235"/>
    </source>
</evidence>
<comment type="function">
    <text evidence="2">Converts N-acetylmannosamine-6-phosphate (ManNAc-6-P) to N-acetylglucosamine-6-phosphate (GlcNAc-6-P).</text>
</comment>
<gene>
    <name evidence="8" type="ORF">GCM10022383_08040</name>
</gene>
<dbReference type="PANTHER" id="PTHR36204">
    <property type="entry name" value="N-ACETYLMANNOSAMINE-6-PHOSPHATE 2-EPIMERASE-RELATED"/>
    <property type="match status" value="1"/>
</dbReference>
<evidence type="ECO:0000313" key="9">
    <source>
        <dbReference type="Proteomes" id="UP001501591"/>
    </source>
</evidence>
<dbReference type="Proteomes" id="UP001501591">
    <property type="component" value="Unassembled WGS sequence"/>
</dbReference>
<protein>
    <recommendedName>
        <fullName evidence="5">N-acylglucosamine-6-phosphate 2-epimerase</fullName>
        <ecNumber evidence="5">5.1.3.9</ecNumber>
    </recommendedName>
</protein>
<dbReference type="NCBIfam" id="NF002231">
    <property type="entry name" value="PRK01130.1"/>
    <property type="match status" value="1"/>
</dbReference>
<comment type="pathway">
    <text evidence="3">Amino-sugar metabolism; N-acetylneuraminate degradation; D-fructose 6-phosphate from N-acetylneuraminate: step 3/5.</text>
</comment>
<evidence type="ECO:0000256" key="3">
    <source>
        <dbReference type="ARBA" id="ARBA00005081"/>
    </source>
</evidence>
<comment type="caution">
    <text evidence="8">The sequence shown here is derived from an EMBL/GenBank/DDBJ whole genome shotgun (WGS) entry which is preliminary data.</text>
</comment>
<evidence type="ECO:0000256" key="7">
    <source>
        <dbReference type="ARBA" id="ARBA00023277"/>
    </source>
</evidence>
<dbReference type="InterPro" id="IPR011060">
    <property type="entry name" value="RibuloseP-bd_barrel"/>
</dbReference>
<comment type="catalytic activity">
    <reaction evidence="1">
        <text>an N-acyl-D-glucosamine 6-phosphate = an N-acyl-D-mannosamine 6-phosphate</text>
        <dbReference type="Rhea" id="RHEA:23932"/>
        <dbReference type="ChEBI" id="CHEBI:57599"/>
        <dbReference type="ChEBI" id="CHEBI:57666"/>
        <dbReference type="EC" id="5.1.3.9"/>
    </reaction>
</comment>
<dbReference type="Pfam" id="PF04131">
    <property type="entry name" value="NanE"/>
    <property type="match status" value="1"/>
</dbReference>
<evidence type="ECO:0000256" key="5">
    <source>
        <dbReference type="ARBA" id="ARBA00013180"/>
    </source>
</evidence>
<sequence length="224" mass="22709">MIDLSVLAGGLIVSCQARKDNALHGPVHMSAAAVAAVRGGAVGIRAEGAADVAAIRAAVDVPIIGIRKILDGRPVYITPSLEVAAEVVASGADIVAVDASLRDRDGGESGATLIRRIREELGVRVMADIDGIPAAEAAAEAGADLISTTLSGYTGGTVPAEPDIALISDLRGRVDAPVVAEGRIWSPQDVTDAFEAGAWAVVVGTAVTNPQRITARLVTGIPAR</sequence>
<dbReference type="SUPFAM" id="SSF51366">
    <property type="entry name" value="Ribulose-phoshate binding barrel"/>
    <property type="match status" value="1"/>
</dbReference>
<dbReference type="EMBL" id="BAABCP010000001">
    <property type="protein sequence ID" value="GAA3931843.1"/>
    <property type="molecule type" value="Genomic_DNA"/>
</dbReference>